<evidence type="ECO:0000313" key="2">
    <source>
        <dbReference type="EMBL" id="MBJ6802742.1"/>
    </source>
</evidence>
<keyword evidence="1" id="KW-1133">Transmembrane helix</keyword>
<evidence type="ECO:0000256" key="1">
    <source>
        <dbReference type="SAM" id="Phobius"/>
    </source>
</evidence>
<name>A0ABS0YYA6_9BACT</name>
<protein>
    <recommendedName>
        <fullName evidence="4">ResB-like domain-containing protein</fullName>
    </recommendedName>
</protein>
<feature type="transmembrane region" description="Helical" evidence="1">
    <location>
        <begin position="45"/>
        <end position="66"/>
    </location>
</feature>
<feature type="transmembrane region" description="Helical" evidence="1">
    <location>
        <begin position="276"/>
        <end position="296"/>
    </location>
</feature>
<comment type="caution">
    <text evidence="2">The sequence shown here is derived from an EMBL/GenBank/DDBJ whole genome shotgun (WGS) entry which is preliminary data.</text>
</comment>
<organism evidence="2 3">
    <name type="scientific">Geomonas propionica</name>
    <dbReference type="NCBI Taxonomy" id="2798582"/>
    <lineage>
        <taxon>Bacteria</taxon>
        <taxon>Pseudomonadati</taxon>
        <taxon>Thermodesulfobacteriota</taxon>
        <taxon>Desulfuromonadia</taxon>
        <taxon>Geobacterales</taxon>
        <taxon>Geobacteraceae</taxon>
        <taxon>Geomonas</taxon>
    </lineage>
</organism>
<sequence length="302" mass="32656">MTSLLSKKLIPMVTIGLALSLLFWSLVLSATGAVKPGWPVLDLTSVRFFGLLLALGLLASLVTSLLERSRSQLCLCLAGLFLLLATMYAYLFQFEGALSLAEGESYEPFPTSFSSGHKGALAPFPQVSFTLTRVEPDGKKGRAVIVQKGVGTEIDGSWREIGSSEIRFKGAALAPLVVVSSKEKGELERSYVKADLNQGEQVFEFPTLPYQFLLRQEKAKGEGKESFHLGVRRGKLSLFEGSADLGQKISVQGVEVSIEDRRKFALLEIRTRRGLVAMQAAAALFAVAALAAMIRIKGGKQG</sequence>
<evidence type="ECO:0008006" key="4">
    <source>
        <dbReference type="Google" id="ProtNLM"/>
    </source>
</evidence>
<accession>A0ABS0YYA6</accession>
<feature type="transmembrane region" description="Helical" evidence="1">
    <location>
        <begin position="73"/>
        <end position="92"/>
    </location>
</feature>
<dbReference type="Proteomes" id="UP000641025">
    <property type="component" value="Unassembled WGS sequence"/>
</dbReference>
<gene>
    <name evidence="2" type="ORF">JFN90_21640</name>
</gene>
<keyword evidence="1" id="KW-0472">Membrane</keyword>
<dbReference type="EMBL" id="JAEMHK010000025">
    <property type="protein sequence ID" value="MBJ6802742.1"/>
    <property type="molecule type" value="Genomic_DNA"/>
</dbReference>
<reference evidence="2 3" key="1">
    <citation type="submission" date="2020-12" db="EMBL/GenBank/DDBJ databases">
        <title>Geomonas sp. Red259, isolated from paddy soil.</title>
        <authorList>
            <person name="Xu Z."/>
            <person name="Zhang Z."/>
            <person name="Masuda Y."/>
            <person name="Itoh H."/>
            <person name="Senoo K."/>
        </authorList>
    </citation>
    <scope>NUCLEOTIDE SEQUENCE [LARGE SCALE GENOMIC DNA]</scope>
    <source>
        <strain evidence="2 3">Red259</strain>
    </source>
</reference>
<keyword evidence="3" id="KW-1185">Reference proteome</keyword>
<evidence type="ECO:0000313" key="3">
    <source>
        <dbReference type="Proteomes" id="UP000641025"/>
    </source>
</evidence>
<keyword evidence="1" id="KW-0812">Transmembrane</keyword>
<proteinExistence type="predicted"/>
<dbReference type="RefSeq" id="WP_199397211.1">
    <property type="nucleotide sequence ID" value="NZ_JAEMHK010000025.1"/>
</dbReference>